<protein>
    <recommendedName>
        <fullName evidence="14">alpha-N-acetylgalactosaminide alpha-2,6-sialyltransferase</fullName>
        <ecNumber evidence="14">2.4.3.3</ecNumber>
    </recommendedName>
</protein>
<evidence type="ECO:0000256" key="4">
    <source>
        <dbReference type="ARBA" id="ARBA00022676"/>
    </source>
</evidence>
<evidence type="ECO:0000256" key="3">
    <source>
        <dbReference type="ARBA" id="ARBA00006003"/>
    </source>
</evidence>
<feature type="region of interest" description="Disordered" evidence="17">
    <location>
        <begin position="36"/>
        <end position="71"/>
    </location>
</feature>
<keyword evidence="5" id="KW-0808">Transferase</keyword>
<keyword evidence="6" id="KW-0812">Transmembrane</keyword>
<evidence type="ECO:0000256" key="13">
    <source>
        <dbReference type="ARBA" id="ARBA00036348"/>
    </source>
</evidence>
<dbReference type="GeneID" id="103374586"/>
<evidence type="ECO:0000256" key="17">
    <source>
        <dbReference type="SAM" id="MobiDB-lite"/>
    </source>
</evidence>
<comment type="similarity">
    <text evidence="3">Belongs to the glycosyltransferase 29 family.</text>
</comment>
<dbReference type="Gene3D" id="3.90.1480.20">
    <property type="entry name" value="Glycosyl transferase family 29"/>
    <property type="match status" value="1"/>
</dbReference>
<evidence type="ECO:0000313" key="19">
    <source>
        <dbReference type="Proteomes" id="UP000694891"/>
    </source>
</evidence>
<evidence type="ECO:0000256" key="6">
    <source>
        <dbReference type="ARBA" id="ARBA00022692"/>
    </source>
</evidence>
<evidence type="ECO:0000256" key="12">
    <source>
        <dbReference type="ARBA" id="ARBA00023180"/>
    </source>
</evidence>
<dbReference type="InterPro" id="IPR001675">
    <property type="entry name" value="Glyco_trans_29"/>
</dbReference>
<dbReference type="Pfam" id="PF00777">
    <property type="entry name" value="Glyco_transf_29"/>
    <property type="match status" value="1"/>
</dbReference>
<dbReference type="RefSeq" id="XP_008302921.1">
    <property type="nucleotide sequence ID" value="XM_008304699.1"/>
</dbReference>
<dbReference type="RefSeq" id="XP_008302919.1">
    <property type="nucleotide sequence ID" value="XM_008304697.1"/>
</dbReference>
<dbReference type="PANTHER" id="PTHR45941:SF4">
    <property type="entry name" value="ST6 N-ACETYLGALACTOSAMINIDE ALPHA-2,6-SIALYLTRANSFERASE 2"/>
    <property type="match status" value="1"/>
</dbReference>
<evidence type="ECO:0000256" key="2">
    <source>
        <dbReference type="ARBA" id="ARBA00004922"/>
    </source>
</evidence>
<name>A0A3B4ZB41_9TELE</name>
<comment type="catalytic activity">
    <reaction evidence="13">
        <text>a beta-D-galactosyl-(1-&gt;3)-N-acetyl-alpha-D-galactosaminyl derivative + CMP-N-acetyl-beta-neuraminate = a beta-D-galactosyl-(1-&gt;3)-[N-acetyl-alpha-neuraminyl-(2-&gt;6)]-N-acetyl-alpha-D-galactosaminyl derivative + CMP + H(+)</text>
        <dbReference type="Rhea" id="RHEA:11136"/>
        <dbReference type="ChEBI" id="CHEBI:15378"/>
        <dbReference type="ChEBI" id="CHEBI:57812"/>
        <dbReference type="ChEBI" id="CHEBI:60377"/>
        <dbReference type="ChEBI" id="CHEBI:133470"/>
        <dbReference type="ChEBI" id="CHEBI:140764"/>
        <dbReference type="EC" id="2.4.3.3"/>
    </reaction>
    <physiologicalReaction direction="left-to-right" evidence="13">
        <dbReference type="Rhea" id="RHEA:11137"/>
    </physiologicalReaction>
</comment>
<evidence type="ECO:0000256" key="5">
    <source>
        <dbReference type="ARBA" id="ARBA00022679"/>
    </source>
</evidence>
<evidence type="ECO:0000313" key="20">
    <source>
        <dbReference type="RefSeq" id="XP_008302917.1"/>
    </source>
</evidence>
<feature type="compositionally biased region" description="Polar residues" evidence="17">
    <location>
        <begin position="58"/>
        <end position="67"/>
    </location>
</feature>
<dbReference type="EC" id="2.4.3.3" evidence="14"/>
<dbReference type="AlphaFoldDB" id="A0A3B4ZB41"/>
<keyword evidence="4" id="KW-0328">Glycosyltransferase</keyword>
<evidence type="ECO:0000256" key="8">
    <source>
        <dbReference type="ARBA" id="ARBA00022989"/>
    </source>
</evidence>
<keyword evidence="7" id="KW-0735">Signal-anchor</keyword>
<feature type="region of interest" description="Disordered" evidence="17">
    <location>
        <begin position="87"/>
        <end position="131"/>
    </location>
</feature>
<evidence type="ECO:0000256" key="14">
    <source>
        <dbReference type="ARBA" id="ARBA00039109"/>
    </source>
</evidence>
<evidence type="ECO:0000313" key="22">
    <source>
        <dbReference type="RefSeq" id="XP_008302919.1"/>
    </source>
</evidence>
<dbReference type="PANTHER" id="PTHR45941">
    <property type="entry name" value="ALPHA-N-ACETYLGALACTOSAMINIDE ALPHA-2,6-SIALYLTRANSFERASE 2-LIKE-RELATED"/>
    <property type="match status" value="1"/>
</dbReference>
<gene>
    <name evidence="20 21 22 23 24" type="primary">LOC103374586</name>
</gene>
<reference evidence="18" key="1">
    <citation type="submission" date="2023-09" db="UniProtKB">
        <authorList>
            <consortium name="Ensembl"/>
        </authorList>
    </citation>
    <scope>IDENTIFICATION</scope>
</reference>
<dbReference type="FunFam" id="3.90.1480.20:FF:000015">
    <property type="entry name" value="Lactosylceramide alpha-2,3-sialyltransferase"/>
    <property type="match status" value="1"/>
</dbReference>
<evidence type="ECO:0000256" key="10">
    <source>
        <dbReference type="ARBA" id="ARBA00023136"/>
    </source>
</evidence>
<evidence type="ECO:0000256" key="11">
    <source>
        <dbReference type="ARBA" id="ARBA00023157"/>
    </source>
</evidence>
<evidence type="ECO:0000313" key="21">
    <source>
        <dbReference type="RefSeq" id="XP_008302918.1"/>
    </source>
</evidence>
<comment type="pathway">
    <text evidence="2">Protein modification; protein glycosylation.</text>
</comment>
<keyword evidence="19" id="KW-1185">Reference proteome</keyword>
<evidence type="ECO:0000256" key="15">
    <source>
        <dbReference type="ARBA" id="ARBA00050664"/>
    </source>
</evidence>
<comment type="catalytic activity">
    <reaction evidence="15">
        <text>a 3-O-[N-acetyl-alpha-neuraminyl-(2-&gt;3)-beta-D-galactosyl-(1-&gt;3)-N-acetyl-alpha-D-galactosaminyl]-L-threonyl-[protein] + CMP-N-acetyl-beta-neuraminate = a 3-O-{alpha-Neu5Ac-(2-&gt;3)-beta-D-Gal-(1-&gt;3)-[alpha-Neu5Ac-(2-&gt;6)]-alpha-D-GalNAc}-L-threonyl-[protein] + CMP + H(+)</text>
        <dbReference type="Rhea" id="RHEA:81659"/>
        <dbReference type="Rhea" id="RHEA-COMP:14417"/>
        <dbReference type="Rhea" id="RHEA-COMP:16763"/>
        <dbReference type="ChEBI" id="CHEBI:15378"/>
        <dbReference type="ChEBI" id="CHEBI:57812"/>
        <dbReference type="ChEBI" id="CHEBI:60377"/>
        <dbReference type="ChEBI" id="CHEBI:139598"/>
        <dbReference type="ChEBI" id="CHEBI:156398"/>
    </reaction>
    <physiologicalReaction direction="left-to-right" evidence="15">
        <dbReference type="Rhea" id="RHEA:81660"/>
    </physiologicalReaction>
</comment>
<evidence type="ECO:0000313" key="18">
    <source>
        <dbReference type="Ensembl" id="ENSSPAP00000005775.1"/>
    </source>
</evidence>
<comment type="catalytic activity">
    <reaction evidence="16">
        <text>a 3-O-[N-acetyl-alpha-D-galactosaminyl]-L-threonyl-[protein] + CMP-N-acetyl-beta-neuraminate = a 3-O-[N-acetyl-alpha-neuraminosyl-(2-&gt;6)-N-acetyl-alpha-D-galactosaminyl]-L-threonyl-[protein] + CMP + H(+)</text>
        <dbReference type="Rhea" id="RHEA:81643"/>
        <dbReference type="Rhea" id="RHEA-COMP:11689"/>
        <dbReference type="Rhea" id="RHEA-COMP:19720"/>
        <dbReference type="ChEBI" id="CHEBI:15378"/>
        <dbReference type="ChEBI" id="CHEBI:57812"/>
        <dbReference type="ChEBI" id="CHEBI:60377"/>
        <dbReference type="ChEBI" id="CHEBI:87075"/>
        <dbReference type="ChEBI" id="CHEBI:231970"/>
    </reaction>
    <physiologicalReaction direction="left-to-right" evidence="16">
        <dbReference type="Rhea" id="RHEA:81644"/>
    </physiologicalReaction>
</comment>
<dbReference type="GeneTree" id="ENSGT00940000164863"/>
<sequence>MALRRKLLVCMLTVSLLLCVYVLCFNLERPFSWSIPPLLSDSEEPPDRPSLADRGTQPAPTTHQNRAALNPALKTRTATTAAAKLQAQAENDAPDLSKSSSKSDGADKTRNSTRGPTVRPMKPARATEPPFVGDTYMSDYINPQTGCTDAIRRRVNQTEFGGRFLEHIPILQWAEHVTPEQYQRLSRYPGTHGWAVIEYKTLQETLSVLNSTASWQMLDDWKRRSNKSECSRCAVVGNGGILKDSKKGKEIDSHHYIFRTNGAVTKGFEEDVGSRTTHYTFSSNTMMNSMRSYARAGYRGPPVSEETRYVFLPDHDRDYLLMKAAATQTMSPKGPERAKHPTEYFGKDVSAAKLKMYHPDFIRYLRNRFLRPRALQKVYNMYRPSTGAVMLLAALHTCDQVSAYGFMTPDYKNYSDHYFDNIYRPVGFFANHDLRLEMNLWQQLHHAGLIQLYMRQ</sequence>
<keyword evidence="12" id="KW-0325">Glycoprotein</keyword>
<evidence type="ECO:0000313" key="23">
    <source>
        <dbReference type="RefSeq" id="XP_008302920.1"/>
    </source>
</evidence>
<keyword evidence="8" id="KW-1133">Transmembrane helix</keyword>
<keyword evidence="9" id="KW-0333">Golgi apparatus</keyword>
<evidence type="ECO:0000256" key="1">
    <source>
        <dbReference type="ARBA" id="ARBA00004323"/>
    </source>
</evidence>
<evidence type="ECO:0000313" key="24">
    <source>
        <dbReference type="RefSeq" id="XP_008302921.1"/>
    </source>
</evidence>
<dbReference type="Ensembl" id="ENSSPAT00000005893.1">
    <property type="protein sequence ID" value="ENSSPAP00000005775.1"/>
    <property type="gene ID" value="ENSSPAG00000004478.1"/>
</dbReference>
<dbReference type="GO" id="GO:0000139">
    <property type="term" value="C:Golgi membrane"/>
    <property type="evidence" value="ECO:0007669"/>
    <property type="project" value="UniProtKB-SubCell"/>
</dbReference>
<accession>A0A3B4ZB41</accession>
<dbReference type="GO" id="GO:0001665">
    <property type="term" value="F:alpha-N-acetylgalactosaminide alpha-2,6-sialyltransferase activity"/>
    <property type="evidence" value="ECO:0007669"/>
    <property type="project" value="UniProtKB-EC"/>
</dbReference>
<evidence type="ECO:0000256" key="16">
    <source>
        <dbReference type="ARBA" id="ARBA00052285"/>
    </source>
</evidence>
<reference evidence="20 21" key="2">
    <citation type="submission" date="2025-04" db="UniProtKB">
        <authorList>
            <consortium name="RefSeq"/>
        </authorList>
    </citation>
    <scope>IDENTIFICATION</scope>
</reference>
<comment type="subcellular location">
    <subcellularLocation>
        <location evidence="1">Golgi apparatus membrane</location>
        <topology evidence="1">Single-pass type II membrane protein</topology>
    </subcellularLocation>
</comment>
<evidence type="ECO:0000256" key="7">
    <source>
        <dbReference type="ARBA" id="ARBA00022968"/>
    </source>
</evidence>
<dbReference type="RefSeq" id="XP_008302918.1">
    <property type="nucleotide sequence ID" value="XM_008304696.1"/>
</dbReference>
<dbReference type="RefSeq" id="XP_008302917.1">
    <property type="nucleotide sequence ID" value="XM_008304695.1"/>
</dbReference>
<proteinExistence type="inferred from homology"/>
<dbReference type="Proteomes" id="UP000694891">
    <property type="component" value="Unplaced"/>
</dbReference>
<dbReference type="STRING" id="144197.ENSSPAP00000005775"/>
<dbReference type="RefSeq" id="XP_008302920.1">
    <property type="nucleotide sequence ID" value="XM_008304698.1"/>
</dbReference>
<keyword evidence="11" id="KW-1015">Disulfide bond</keyword>
<dbReference type="InterPro" id="IPR038578">
    <property type="entry name" value="GT29-like_sf"/>
</dbReference>
<evidence type="ECO:0000256" key="9">
    <source>
        <dbReference type="ARBA" id="ARBA00023034"/>
    </source>
</evidence>
<organism evidence="18">
    <name type="scientific">Stegastes partitus</name>
    <name type="common">bicolor damselfish</name>
    <dbReference type="NCBI Taxonomy" id="144197"/>
    <lineage>
        <taxon>Eukaryota</taxon>
        <taxon>Metazoa</taxon>
        <taxon>Chordata</taxon>
        <taxon>Craniata</taxon>
        <taxon>Vertebrata</taxon>
        <taxon>Euteleostomi</taxon>
        <taxon>Actinopterygii</taxon>
        <taxon>Neopterygii</taxon>
        <taxon>Teleostei</taxon>
        <taxon>Neoteleostei</taxon>
        <taxon>Acanthomorphata</taxon>
        <taxon>Ovalentaria</taxon>
        <taxon>Pomacentridae</taxon>
        <taxon>Stegastes</taxon>
    </lineage>
</organism>
<dbReference type="OrthoDB" id="10264956at2759"/>
<keyword evidence="10" id="KW-0472">Membrane</keyword>